<dbReference type="AlphaFoldDB" id="A0A8A1M2H2"/>
<evidence type="ECO:0000313" key="1">
    <source>
        <dbReference type="EMBL" id="QSS60201.1"/>
    </source>
</evidence>
<evidence type="ECO:0000313" key="2">
    <source>
        <dbReference type="Proteomes" id="UP000663671"/>
    </source>
</evidence>
<dbReference type="OrthoDB" id="4352867at2759"/>
<sequence>MTSGPLQTKDVTSIAEDDDGLKTVFNEETGTNGIVEGWITPVKVLQRGPYSCVSAVVIKFKSGLGAVRIFVNDNGLHRDIAAYETKSDAEDKVTMIFLEPNYYCWLMGYAKVRFIMSPVSKQVLSD</sequence>
<organism evidence="1 2">
    <name type="scientific">Ajellomyces capsulatus</name>
    <name type="common">Darling's disease fungus</name>
    <name type="synonym">Histoplasma capsulatum</name>
    <dbReference type="NCBI Taxonomy" id="5037"/>
    <lineage>
        <taxon>Eukaryota</taxon>
        <taxon>Fungi</taxon>
        <taxon>Dikarya</taxon>
        <taxon>Ascomycota</taxon>
        <taxon>Pezizomycotina</taxon>
        <taxon>Eurotiomycetes</taxon>
        <taxon>Eurotiomycetidae</taxon>
        <taxon>Onygenales</taxon>
        <taxon>Ajellomycetaceae</taxon>
        <taxon>Histoplasma</taxon>
    </lineage>
</organism>
<protein>
    <submittedName>
        <fullName evidence="1">Uncharacterized protein</fullName>
    </submittedName>
</protein>
<dbReference type="VEuPathDB" id="FungiDB:I7I51_04998"/>
<dbReference type="Proteomes" id="UP000663671">
    <property type="component" value="Chromosome 4"/>
</dbReference>
<dbReference type="EMBL" id="CP069110">
    <property type="protein sequence ID" value="QSS60201.1"/>
    <property type="molecule type" value="Genomic_DNA"/>
</dbReference>
<accession>A0A8A1M2H2</accession>
<name>A0A8A1M2H2_AJECA</name>
<gene>
    <name evidence="1" type="ORF">I7I51_04998</name>
</gene>
<reference evidence="1" key="1">
    <citation type="submission" date="2021-01" db="EMBL/GenBank/DDBJ databases">
        <title>Chromosome-level genome assembly of a human fungal pathogen reveals clustering of transcriptionally co-regulated genes.</title>
        <authorList>
            <person name="Voorhies M."/>
            <person name="Cohen S."/>
            <person name="Shea T.P."/>
            <person name="Petrus S."/>
            <person name="Munoz J.F."/>
            <person name="Poplawski S."/>
            <person name="Goldman W.E."/>
            <person name="Michael T."/>
            <person name="Cuomo C.A."/>
            <person name="Sil A."/>
            <person name="Beyhan S."/>
        </authorList>
    </citation>
    <scope>NUCLEOTIDE SEQUENCE</scope>
    <source>
        <strain evidence="1">WU24</strain>
    </source>
</reference>
<proteinExistence type="predicted"/>